<dbReference type="SFLD" id="SFLDS00003">
    <property type="entry name" value="Haloacid_Dehalogenase"/>
    <property type="match status" value="1"/>
</dbReference>
<accession>A0A0F0KKD9</accession>
<dbReference type="Gene3D" id="3.40.50.1000">
    <property type="entry name" value="HAD superfamily/HAD-like"/>
    <property type="match status" value="1"/>
</dbReference>
<dbReference type="NCBIfam" id="TIGR01428">
    <property type="entry name" value="HAD_type_II"/>
    <property type="match status" value="1"/>
</dbReference>
<dbReference type="RefSeq" id="WP_045264225.1">
    <property type="nucleotide sequence ID" value="NZ_JYIV01000027.1"/>
</dbReference>
<sequence>MLRDITTIVFDVLGTLVDEPGGLRAAIEEAGGSPRDSDELLAVWERHVDGEQRRIARGERDYVDSGILDREAATRVAQTTGITDPAAIDRLATVTQRLPAWPDSREGVERLAARFRVLGLSNANPESLHALEKHTGLPWHGALSADAVEAYKPSPRVYRLAVEEAGGDPTRVLMVAAHAWDLRGAGAVGMRTAYVPRPAGDPPADTDSFDGHFSSLAELAEELG</sequence>
<gene>
    <name evidence="3" type="primary">hdl IVa</name>
    <name evidence="3" type="ORF">RN51_02373</name>
</gene>
<comment type="caution">
    <text evidence="3">The sequence shown here is derived from an EMBL/GenBank/DDBJ whole genome shotgun (WGS) entry which is preliminary data.</text>
</comment>
<dbReference type="Proteomes" id="UP000033725">
    <property type="component" value="Unassembled WGS sequence"/>
</dbReference>
<dbReference type="EMBL" id="JYIV01000027">
    <property type="protein sequence ID" value="KJL21357.1"/>
    <property type="molecule type" value="Genomic_DNA"/>
</dbReference>
<dbReference type="InterPro" id="IPR036412">
    <property type="entry name" value="HAD-like_sf"/>
</dbReference>
<dbReference type="CDD" id="cd02588">
    <property type="entry name" value="HAD_L2-DEX"/>
    <property type="match status" value="1"/>
</dbReference>
<dbReference type="InterPro" id="IPR023198">
    <property type="entry name" value="PGP-like_dom2"/>
</dbReference>
<organism evidence="3 4">
    <name type="scientific">Microbacterium oxydans</name>
    <dbReference type="NCBI Taxonomy" id="82380"/>
    <lineage>
        <taxon>Bacteria</taxon>
        <taxon>Bacillati</taxon>
        <taxon>Actinomycetota</taxon>
        <taxon>Actinomycetes</taxon>
        <taxon>Micrococcales</taxon>
        <taxon>Microbacteriaceae</taxon>
        <taxon>Microbacterium</taxon>
    </lineage>
</organism>
<dbReference type="InterPro" id="IPR051540">
    <property type="entry name" value="S-2-haloacid_dehalogenase"/>
</dbReference>
<dbReference type="NCBIfam" id="TIGR01493">
    <property type="entry name" value="HAD-SF-IA-v2"/>
    <property type="match status" value="1"/>
</dbReference>
<dbReference type="Gene3D" id="1.10.150.240">
    <property type="entry name" value="Putative phosphatase, domain 2"/>
    <property type="match status" value="1"/>
</dbReference>
<dbReference type="PANTHER" id="PTHR43316:SF3">
    <property type="entry name" value="HALOACID DEHALOGENASE, TYPE II (AFU_ORTHOLOGUE AFUA_2G07750)-RELATED"/>
    <property type="match status" value="1"/>
</dbReference>
<keyword evidence="2 3" id="KW-0378">Hydrolase</keyword>
<comment type="similarity">
    <text evidence="1">Belongs to the HAD-like hydrolase superfamily. S-2-haloalkanoic acid dehalogenase family.</text>
</comment>
<evidence type="ECO:0000313" key="3">
    <source>
        <dbReference type="EMBL" id="KJL21357.1"/>
    </source>
</evidence>
<name>A0A0F0KKD9_9MICO</name>
<dbReference type="SFLD" id="SFLDG01129">
    <property type="entry name" value="C1.5:_HAD__Beta-PGM__Phosphata"/>
    <property type="match status" value="1"/>
</dbReference>
<reference evidence="3 4" key="1">
    <citation type="submission" date="2015-02" db="EMBL/GenBank/DDBJ databases">
        <title>Draft genome sequences of ten Microbacterium spp. with emphasis on heavy metal contaminated environments.</title>
        <authorList>
            <person name="Corretto E."/>
        </authorList>
    </citation>
    <scope>NUCLEOTIDE SEQUENCE [LARGE SCALE GENOMIC DNA]</scope>
    <source>
        <strain evidence="3 4">BEL163</strain>
    </source>
</reference>
<dbReference type="InterPro" id="IPR023214">
    <property type="entry name" value="HAD_sf"/>
</dbReference>
<dbReference type="SUPFAM" id="SSF56784">
    <property type="entry name" value="HAD-like"/>
    <property type="match status" value="1"/>
</dbReference>
<protein>
    <submittedName>
        <fullName evidence="3">(S)-2-haloacid dehalogenase 4A</fullName>
        <ecNumber evidence="3">3.8.1.2</ecNumber>
    </submittedName>
</protein>
<dbReference type="GO" id="GO:0018784">
    <property type="term" value="F:(S)-2-haloacid dehalogenase activity"/>
    <property type="evidence" value="ECO:0007669"/>
    <property type="project" value="UniProtKB-EC"/>
</dbReference>
<evidence type="ECO:0000256" key="1">
    <source>
        <dbReference type="ARBA" id="ARBA00008106"/>
    </source>
</evidence>
<dbReference type="PANTHER" id="PTHR43316">
    <property type="entry name" value="HYDROLASE, HALOACID DELAHOGENASE-RELATED"/>
    <property type="match status" value="1"/>
</dbReference>
<dbReference type="InterPro" id="IPR006439">
    <property type="entry name" value="HAD-SF_hydro_IA"/>
</dbReference>
<dbReference type="OrthoDB" id="3774052at2"/>
<dbReference type="EC" id="3.8.1.2" evidence="3"/>
<evidence type="ECO:0000256" key="2">
    <source>
        <dbReference type="ARBA" id="ARBA00022801"/>
    </source>
</evidence>
<evidence type="ECO:0000313" key="4">
    <source>
        <dbReference type="Proteomes" id="UP000033725"/>
    </source>
</evidence>
<dbReference type="PATRIC" id="fig|82380.10.peg.2386"/>
<proteinExistence type="inferred from homology"/>
<dbReference type="PRINTS" id="PR00413">
    <property type="entry name" value="HADHALOGNASE"/>
</dbReference>
<dbReference type="Pfam" id="PF00702">
    <property type="entry name" value="Hydrolase"/>
    <property type="match status" value="1"/>
</dbReference>
<dbReference type="InterPro" id="IPR006328">
    <property type="entry name" value="2-HAD"/>
</dbReference>
<dbReference type="AlphaFoldDB" id="A0A0F0KKD9"/>